<organism evidence="1 2">
    <name type="scientific">Rhizophagus clarus</name>
    <dbReference type="NCBI Taxonomy" id="94130"/>
    <lineage>
        <taxon>Eukaryota</taxon>
        <taxon>Fungi</taxon>
        <taxon>Fungi incertae sedis</taxon>
        <taxon>Mucoromycota</taxon>
        <taxon>Glomeromycotina</taxon>
        <taxon>Glomeromycetes</taxon>
        <taxon>Glomerales</taxon>
        <taxon>Glomeraceae</taxon>
        <taxon>Rhizophagus</taxon>
    </lineage>
</organism>
<gene>
    <name evidence="1" type="ORF">RCL2_000802900</name>
</gene>
<name>A0A8H3L3G0_9GLOM</name>
<proteinExistence type="predicted"/>
<reference evidence="1" key="1">
    <citation type="submission" date="2019-10" db="EMBL/GenBank/DDBJ databases">
        <title>Conservation and host-specific expression of non-tandemly repeated heterogenous ribosome RNA gene in arbuscular mycorrhizal fungi.</title>
        <authorList>
            <person name="Maeda T."/>
            <person name="Kobayashi Y."/>
            <person name="Nakagawa T."/>
            <person name="Ezawa T."/>
            <person name="Yamaguchi K."/>
            <person name="Bino T."/>
            <person name="Nishimoto Y."/>
            <person name="Shigenobu S."/>
            <person name="Kawaguchi M."/>
        </authorList>
    </citation>
    <scope>NUCLEOTIDE SEQUENCE</scope>
    <source>
        <strain evidence="1">HR1</strain>
    </source>
</reference>
<protein>
    <submittedName>
        <fullName evidence="1">Uncharacterized protein</fullName>
    </submittedName>
</protein>
<evidence type="ECO:0000313" key="2">
    <source>
        <dbReference type="Proteomes" id="UP000615446"/>
    </source>
</evidence>
<dbReference type="Proteomes" id="UP000615446">
    <property type="component" value="Unassembled WGS sequence"/>
</dbReference>
<sequence length="97" mass="10983">MFTGHGVLMSLLKLIDDTILNDGMMASFVISLLRAAALYAVTFARYWKKLDEGLPKEKIVRVTKWPARDGKCAVLGKLEDRQNASRMLIKILEFVLQ</sequence>
<comment type="caution">
    <text evidence="1">The sequence shown here is derived from an EMBL/GenBank/DDBJ whole genome shotgun (WGS) entry which is preliminary data.</text>
</comment>
<dbReference type="EMBL" id="BLAL01000053">
    <property type="protein sequence ID" value="GES80772.1"/>
    <property type="molecule type" value="Genomic_DNA"/>
</dbReference>
<evidence type="ECO:0000313" key="1">
    <source>
        <dbReference type="EMBL" id="GES80772.1"/>
    </source>
</evidence>
<accession>A0A8H3L3G0</accession>
<dbReference type="AlphaFoldDB" id="A0A8H3L3G0"/>